<protein>
    <submittedName>
        <fullName evidence="2">Uncharacterized protein</fullName>
    </submittedName>
</protein>
<accession>A0A3N4IQG7</accession>
<keyword evidence="3" id="KW-1185">Reference proteome</keyword>
<dbReference type="EMBL" id="ML121037">
    <property type="protein sequence ID" value="RPA88422.1"/>
    <property type="molecule type" value="Genomic_DNA"/>
</dbReference>
<feature type="non-terminal residue" evidence="2">
    <location>
        <position position="1"/>
    </location>
</feature>
<proteinExistence type="predicted"/>
<sequence length="453" mass="51747">CIGSQDTSGDMAFWPIREYTTCLYEILLTLDCCNPCKNSLQSVPDHLKPLDGGGCTASIASSLTALSVEEIPAWKLWNREDLFDITTLSVRNAIFEKRIEDLPQVTLHFTFKTPFDELSKIIEDGRDGLMCHYWASSTTIVISTKIEKTLDILNIPDPIIQLALILISVLSIPTPLPWCLRLPEGSKFMDHDRHRREKDRWCAVLFVKMMWFRYRQLASKEFVQRLSEQQGQQKISIAFLVEIGWVCEEWEEDEDDQDMDFIDLYGSTNEEGNAGQDSEDELVHGEEYGDAAKDQGDEEEEDSEDEDVDIGGMVESYSSGLGQGKRRMSDSDQPESTSSACRLYGEAAKNHFRASTQEIGEALLTSAMTAKDFFVSQEEQWDNIERITTERRQFCASNTRLIIDLEVAAWEDAEEQGINLEEMDEIDHEMDRLALYNMASQRSPRHVRQEPQD</sequence>
<dbReference type="AlphaFoldDB" id="A0A3N4IQG7"/>
<evidence type="ECO:0000313" key="3">
    <source>
        <dbReference type="Proteomes" id="UP000276215"/>
    </source>
</evidence>
<feature type="compositionally biased region" description="Acidic residues" evidence="1">
    <location>
        <begin position="296"/>
        <end position="309"/>
    </location>
</feature>
<reference evidence="2 3" key="1">
    <citation type="journal article" date="2018" name="Nat. Ecol. Evol.">
        <title>Pezizomycetes genomes reveal the molecular basis of ectomycorrhizal truffle lifestyle.</title>
        <authorList>
            <person name="Murat C."/>
            <person name="Payen T."/>
            <person name="Noel B."/>
            <person name="Kuo A."/>
            <person name="Morin E."/>
            <person name="Chen J."/>
            <person name="Kohler A."/>
            <person name="Krizsan K."/>
            <person name="Balestrini R."/>
            <person name="Da Silva C."/>
            <person name="Montanini B."/>
            <person name="Hainaut M."/>
            <person name="Levati E."/>
            <person name="Barry K.W."/>
            <person name="Belfiori B."/>
            <person name="Cichocki N."/>
            <person name="Clum A."/>
            <person name="Dockter R.B."/>
            <person name="Fauchery L."/>
            <person name="Guy J."/>
            <person name="Iotti M."/>
            <person name="Le Tacon F."/>
            <person name="Lindquist E.A."/>
            <person name="Lipzen A."/>
            <person name="Malagnac F."/>
            <person name="Mello A."/>
            <person name="Molinier V."/>
            <person name="Miyauchi S."/>
            <person name="Poulain J."/>
            <person name="Riccioni C."/>
            <person name="Rubini A."/>
            <person name="Sitrit Y."/>
            <person name="Splivallo R."/>
            <person name="Traeger S."/>
            <person name="Wang M."/>
            <person name="Zifcakova L."/>
            <person name="Wipf D."/>
            <person name="Zambonelli A."/>
            <person name="Paolocci F."/>
            <person name="Nowrousian M."/>
            <person name="Ottonello S."/>
            <person name="Baldrian P."/>
            <person name="Spatafora J.W."/>
            <person name="Henrissat B."/>
            <person name="Nagy L.G."/>
            <person name="Aury J.M."/>
            <person name="Wincker P."/>
            <person name="Grigoriev I.V."/>
            <person name="Bonfante P."/>
            <person name="Martin F.M."/>
        </authorList>
    </citation>
    <scope>NUCLEOTIDE SEQUENCE [LARGE SCALE GENOMIC DNA]</scope>
    <source>
        <strain evidence="2 3">120613-1</strain>
    </source>
</reference>
<feature type="region of interest" description="Disordered" evidence="1">
    <location>
        <begin position="290"/>
        <end position="338"/>
    </location>
</feature>
<evidence type="ECO:0000313" key="2">
    <source>
        <dbReference type="EMBL" id="RPA88422.1"/>
    </source>
</evidence>
<evidence type="ECO:0000256" key="1">
    <source>
        <dbReference type="SAM" id="MobiDB-lite"/>
    </source>
</evidence>
<organism evidence="2 3">
    <name type="scientific">Choiromyces venosus 120613-1</name>
    <dbReference type="NCBI Taxonomy" id="1336337"/>
    <lineage>
        <taxon>Eukaryota</taxon>
        <taxon>Fungi</taxon>
        <taxon>Dikarya</taxon>
        <taxon>Ascomycota</taxon>
        <taxon>Pezizomycotina</taxon>
        <taxon>Pezizomycetes</taxon>
        <taxon>Pezizales</taxon>
        <taxon>Tuberaceae</taxon>
        <taxon>Choiromyces</taxon>
    </lineage>
</organism>
<gene>
    <name evidence="2" type="ORF">L873DRAFT_1927453</name>
</gene>
<name>A0A3N4IQG7_9PEZI</name>
<dbReference type="Proteomes" id="UP000276215">
    <property type="component" value="Unassembled WGS sequence"/>
</dbReference>